<dbReference type="Proteomes" id="UP000549052">
    <property type="component" value="Unassembled WGS sequence"/>
</dbReference>
<dbReference type="EMBL" id="JACGXN010000006">
    <property type="protein sequence ID" value="MBA8880048.1"/>
    <property type="molecule type" value="Genomic_DNA"/>
</dbReference>
<keyword evidence="2" id="KW-0449">Lipoprotein</keyword>
<dbReference type="PROSITE" id="PS51257">
    <property type="entry name" value="PROKAR_LIPOPROTEIN"/>
    <property type="match status" value="1"/>
</dbReference>
<protein>
    <submittedName>
        <fullName evidence="2">Putative lipoprotein YmbA</fullName>
    </submittedName>
</protein>
<keyword evidence="3" id="KW-1185">Reference proteome</keyword>
<keyword evidence="1" id="KW-0732">Signal</keyword>
<proteinExistence type="predicted"/>
<evidence type="ECO:0000313" key="2">
    <source>
        <dbReference type="EMBL" id="MBA8880048.1"/>
    </source>
</evidence>
<evidence type="ECO:0000256" key="1">
    <source>
        <dbReference type="SAM" id="SignalP"/>
    </source>
</evidence>
<feature type="signal peptide" evidence="1">
    <location>
        <begin position="1"/>
        <end position="21"/>
    </location>
</feature>
<accession>A0A839EP90</accession>
<evidence type="ECO:0000313" key="3">
    <source>
        <dbReference type="Proteomes" id="UP000549052"/>
    </source>
</evidence>
<organism evidence="2 3">
    <name type="scientific">Phyllobacterium myrsinacearum</name>
    <dbReference type="NCBI Taxonomy" id="28101"/>
    <lineage>
        <taxon>Bacteria</taxon>
        <taxon>Pseudomonadati</taxon>
        <taxon>Pseudomonadota</taxon>
        <taxon>Alphaproteobacteria</taxon>
        <taxon>Hyphomicrobiales</taxon>
        <taxon>Phyllobacteriaceae</taxon>
        <taxon>Phyllobacterium</taxon>
    </lineage>
</organism>
<sequence length="76" mass="7800">MTRLLLAAGMALSLAACSTTGGQTSETHYKSNAGFPVRADSQNKKINTKSKVETLAAAPRLGFAGFSGTQIAVGIN</sequence>
<feature type="chain" id="PRO_5032702969" evidence="1">
    <location>
        <begin position="22"/>
        <end position="76"/>
    </location>
</feature>
<dbReference type="AlphaFoldDB" id="A0A839EP90"/>
<name>A0A839EP90_9HYPH</name>
<gene>
    <name evidence="2" type="ORF">FHW16_003767</name>
</gene>
<comment type="caution">
    <text evidence="2">The sequence shown here is derived from an EMBL/GenBank/DDBJ whole genome shotgun (WGS) entry which is preliminary data.</text>
</comment>
<reference evidence="2 3" key="1">
    <citation type="submission" date="2020-07" db="EMBL/GenBank/DDBJ databases">
        <title>Genomic Encyclopedia of Type Strains, Phase IV (KMG-V): Genome sequencing to study the core and pangenomes of soil and plant-associated prokaryotes.</title>
        <authorList>
            <person name="Whitman W."/>
        </authorList>
    </citation>
    <scope>NUCLEOTIDE SEQUENCE [LARGE SCALE GENOMIC DNA]</scope>
    <source>
        <strain evidence="2 3">AN3</strain>
    </source>
</reference>
<dbReference type="RefSeq" id="WP_182550711.1">
    <property type="nucleotide sequence ID" value="NZ_JACGXN010000006.1"/>
</dbReference>